<dbReference type="Pfam" id="PF04893">
    <property type="entry name" value="Yip1"/>
    <property type="match status" value="1"/>
</dbReference>
<dbReference type="EMBL" id="CENE01000011">
    <property type="protein sequence ID" value="CEQ41105.1"/>
    <property type="molecule type" value="Genomic_DNA"/>
</dbReference>
<dbReference type="InterPro" id="IPR045231">
    <property type="entry name" value="Yip1/4-like"/>
</dbReference>
<keyword evidence="10" id="KW-1185">Reference proteome</keyword>
<reference evidence="10" key="1">
    <citation type="submission" date="2015-02" db="EMBL/GenBank/DDBJ databases">
        <authorList>
            <person name="Gon?alves P."/>
        </authorList>
    </citation>
    <scope>NUCLEOTIDE SEQUENCE [LARGE SCALE GENOMIC DNA]</scope>
</reference>
<gene>
    <name evidence="9" type="primary">SPOSA6832_02794</name>
</gene>
<proteinExistence type="inferred from homology"/>
<evidence type="ECO:0000256" key="4">
    <source>
        <dbReference type="ARBA" id="ARBA00022989"/>
    </source>
</evidence>
<evidence type="ECO:0000256" key="6">
    <source>
        <dbReference type="RuleBase" id="RU361264"/>
    </source>
</evidence>
<feature type="compositionally biased region" description="Low complexity" evidence="7">
    <location>
        <begin position="40"/>
        <end position="51"/>
    </location>
</feature>
<dbReference type="AlphaFoldDB" id="A0A0D6EN97"/>
<feature type="transmembrane region" description="Helical" evidence="6">
    <location>
        <begin position="197"/>
        <end position="217"/>
    </location>
</feature>
<keyword evidence="5 6" id="KW-0472">Membrane</keyword>
<dbReference type="GO" id="GO:0006888">
    <property type="term" value="P:endoplasmic reticulum to Golgi vesicle-mediated transport"/>
    <property type="evidence" value="ECO:0007669"/>
    <property type="project" value="InterPro"/>
</dbReference>
<feature type="transmembrane region" description="Helical" evidence="6">
    <location>
        <begin position="164"/>
        <end position="185"/>
    </location>
</feature>
<protein>
    <recommendedName>
        <fullName evidence="6">Protein YIP</fullName>
    </recommendedName>
</protein>
<evidence type="ECO:0000313" key="10">
    <source>
        <dbReference type="Proteomes" id="UP000243876"/>
    </source>
</evidence>
<evidence type="ECO:0000256" key="3">
    <source>
        <dbReference type="ARBA" id="ARBA00022692"/>
    </source>
</evidence>
<feature type="domain" description="Yip1" evidence="8">
    <location>
        <begin position="124"/>
        <end position="270"/>
    </location>
</feature>
<evidence type="ECO:0000256" key="7">
    <source>
        <dbReference type="SAM" id="MobiDB-lite"/>
    </source>
</evidence>
<evidence type="ECO:0000259" key="8">
    <source>
        <dbReference type="Pfam" id="PF04893"/>
    </source>
</evidence>
<evidence type="ECO:0000256" key="1">
    <source>
        <dbReference type="ARBA" id="ARBA00004141"/>
    </source>
</evidence>
<dbReference type="GO" id="GO:0000139">
    <property type="term" value="C:Golgi membrane"/>
    <property type="evidence" value="ECO:0007669"/>
    <property type="project" value="UniProtKB-SubCell"/>
</dbReference>
<feature type="transmembrane region" description="Helical" evidence="6">
    <location>
        <begin position="223"/>
        <end position="244"/>
    </location>
</feature>
<evidence type="ECO:0000256" key="2">
    <source>
        <dbReference type="ARBA" id="ARBA00010596"/>
    </source>
</evidence>
<organism evidence="9 10">
    <name type="scientific">Sporidiobolus salmonicolor</name>
    <name type="common">Yeast-like fungus</name>
    <name type="synonym">Sporobolomyces salmonicolor</name>
    <dbReference type="NCBI Taxonomy" id="5005"/>
    <lineage>
        <taxon>Eukaryota</taxon>
        <taxon>Fungi</taxon>
        <taxon>Dikarya</taxon>
        <taxon>Basidiomycota</taxon>
        <taxon>Pucciniomycotina</taxon>
        <taxon>Microbotryomycetes</taxon>
        <taxon>Sporidiobolales</taxon>
        <taxon>Sporidiobolaceae</taxon>
        <taxon>Sporobolomyces</taxon>
    </lineage>
</organism>
<evidence type="ECO:0000256" key="5">
    <source>
        <dbReference type="ARBA" id="ARBA00023136"/>
    </source>
</evidence>
<sequence length="274" mass="29680">MSSAHQAYEFVAPDPFDDELEDDLVATSNTGLLPTHTVTSAHSGGSSAAAKGKGRALSPSLGSPHLEGKIGSGAAGQVGERTQRTTTFGGIKTETRYTGSDTLDEPVSETIMRDLRAIGNKIIQVLYPRSENAVLRDWDLWGPLIFCLTLAIFLSINAPAEQSLQIFTGVFVIVWLGSVVVTLNAKLLGGKVSFFQSLCVLGYCIFPLDLAALMSVFVRLLWIRIPICAATFGWSVWAAVNFLGGTRLEKDRAVLAVFPLFMLFFLLAWMTMLS</sequence>
<feature type="region of interest" description="Disordered" evidence="7">
    <location>
        <begin position="35"/>
        <end position="99"/>
    </location>
</feature>
<comment type="subcellular location">
    <subcellularLocation>
        <location evidence="6">Golgi apparatus membrane</location>
        <topology evidence="6">Multi-pass membrane protein</topology>
    </subcellularLocation>
    <subcellularLocation>
        <location evidence="1">Membrane</location>
        <topology evidence="1">Multi-pass membrane protein</topology>
    </subcellularLocation>
</comment>
<comment type="similarity">
    <text evidence="2 6">Belongs to the YIP1 family.</text>
</comment>
<feature type="non-terminal residue" evidence="9">
    <location>
        <position position="1"/>
    </location>
</feature>
<keyword evidence="3 6" id="KW-0812">Transmembrane</keyword>
<feature type="transmembrane region" description="Helical" evidence="6">
    <location>
        <begin position="138"/>
        <end position="158"/>
    </location>
</feature>
<feature type="transmembrane region" description="Helical" evidence="6">
    <location>
        <begin position="253"/>
        <end position="272"/>
    </location>
</feature>
<dbReference type="InterPro" id="IPR006977">
    <property type="entry name" value="Yip1_dom"/>
</dbReference>
<dbReference type="OrthoDB" id="411251at2759"/>
<dbReference type="GO" id="GO:0005802">
    <property type="term" value="C:trans-Golgi network"/>
    <property type="evidence" value="ECO:0007669"/>
    <property type="project" value="TreeGrafter"/>
</dbReference>
<dbReference type="Proteomes" id="UP000243876">
    <property type="component" value="Unassembled WGS sequence"/>
</dbReference>
<accession>A0A0D6EN97</accession>
<dbReference type="PANTHER" id="PTHR21236">
    <property type="entry name" value="GOLGI MEMBRANE PROTEIN YIP1"/>
    <property type="match status" value="1"/>
</dbReference>
<name>A0A0D6EN97_SPOSA</name>
<evidence type="ECO:0000313" key="9">
    <source>
        <dbReference type="EMBL" id="CEQ41105.1"/>
    </source>
</evidence>
<dbReference type="PANTHER" id="PTHR21236:SF1">
    <property type="entry name" value="PROTEIN YIPF6"/>
    <property type="match status" value="1"/>
</dbReference>
<keyword evidence="4 6" id="KW-1133">Transmembrane helix</keyword>